<evidence type="ECO:0000313" key="1">
    <source>
        <dbReference type="EMBL" id="CAB4530101.1"/>
    </source>
</evidence>
<gene>
    <name evidence="1" type="ORF">UFOPK1380_00169</name>
</gene>
<dbReference type="AlphaFoldDB" id="A0A6J6ATZ0"/>
<protein>
    <submittedName>
        <fullName evidence="1">Unannotated protein</fullName>
    </submittedName>
</protein>
<reference evidence="1" key="1">
    <citation type="submission" date="2020-05" db="EMBL/GenBank/DDBJ databases">
        <authorList>
            <person name="Chiriac C."/>
            <person name="Salcher M."/>
            <person name="Ghai R."/>
            <person name="Kavagutti S V."/>
        </authorList>
    </citation>
    <scope>NUCLEOTIDE SEQUENCE</scope>
</reference>
<organism evidence="1">
    <name type="scientific">freshwater metagenome</name>
    <dbReference type="NCBI Taxonomy" id="449393"/>
    <lineage>
        <taxon>unclassified sequences</taxon>
        <taxon>metagenomes</taxon>
        <taxon>ecological metagenomes</taxon>
    </lineage>
</organism>
<proteinExistence type="predicted"/>
<sequence>MIAFHAITSNPEAARPDGQEIEEVRWYSRASMKQAIADKTLLLPPGMSVSRRMLEAWYCADGSAIADLTGGERWSS</sequence>
<accession>A0A6J6ATZ0</accession>
<name>A0A6J6ATZ0_9ZZZZ</name>
<dbReference type="EMBL" id="CAEZSC010000004">
    <property type="protein sequence ID" value="CAB4530101.1"/>
    <property type="molecule type" value="Genomic_DNA"/>
</dbReference>